<evidence type="ECO:0000313" key="1">
    <source>
        <dbReference type="EMBL" id="PNX86663.1"/>
    </source>
</evidence>
<reference evidence="1 2" key="2">
    <citation type="journal article" date="2017" name="Front. Plant Sci.">
        <title>Gene Classification and Mining of Molecular Markers Useful in Red Clover (Trifolium pratense) Breeding.</title>
        <authorList>
            <person name="Istvanek J."/>
            <person name="Dluhosova J."/>
            <person name="Dluhos P."/>
            <person name="Patkova L."/>
            <person name="Nedelnik J."/>
            <person name="Repkova J."/>
        </authorList>
    </citation>
    <scope>NUCLEOTIDE SEQUENCE [LARGE SCALE GENOMIC DNA]</scope>
    <source>
        <strain evidence="2">cv. Tatra</strain>
        <tissue evidence="1">Young leaves</tissue>
    </source>
</reference>
<feature type="non-terminal residue" evidence="1">
    <location>
        <position position="1"/>
    </location>
</feature>
<organism evidence="1 2">
    <name type="scientific">Trifolium pratense</name>
    <name type="common">Red clover</name>
    <dbReference type="NCBI Taxonomy" id="57577"/>
    <lineage>
        <taxon>Eukaryota</taxon>
        <taxon>Viridiplantae</taxon>
        <taxon>Streptophyta</taxon>
        <taxon>Embryophyta</taxon>
        <taxon>Tracheophyta</taxon>
        <taxon>Spermatophyta</taxon>
        <taxon>Magnoliopsida</taxon>
        <taxon>eudicotyledons</taxon>
        <taxon>Gunneridae</taxon>
        <taxon>Pentapetalae</taxon>
        <taxon>rosids</taxon>
        <taxon>fabids</taxon>
        <taxon>Fabales</taxon>
        <taxon>Fabaceae</taxon>
        <taxon>Papilionoideae</taxon>
        <taxon>50 kb inversion clade</taxon>
        <taxon>NPAAA clade</taxon>
        <taxon>Hologalegina</taxon>
        <taxon>IRL clade</taxon>
        <taxon>Trifolieae</taxon>
        <taxon>Trifolium</taxon>
    </lineage>
</organism>
<reference evidence="1 2" key="1">
    <citation type="journal article" date="2014" name="Am. J. Bot.">
        <title>Genome assembly and annotation for red clover (Trifolium pratense; Fabaceae).</title>
        <authorList>
            <person name="Istvanek J."/>
            <person name="Jaros M."/>
            <person name="Krenek A."/>
            <person name="Repkova J."/>
        </authorList>
    </citation>
    <scope>NUCLEOTIDE SEQUENCE [LARGE SCALE GENOMIC DNA]</scope>
    <source>
        <strain evidence="2">cv. Tatra</strain>
        <tissue evidence="1">Young leaves</tissue>
    </source>
</reference>
<comment type="caution">
    <text evidence="1">The sequence shown here is derived from an EMBL/GenBank/DDBJ whole genome shotgun (WGS) entry which is preliminary data.</text>
</comment>
<sequence>RAIKEERYGYGDEALLRDNAGARLVSS</sequence>
<dbReference type="AlphaFoldDB" id="A0A2K3M7C7"/>
<gene>
    <name evidence="1" type="ORF">L195_g042744</name>
</gene>
<proteinExistence type="predicted"/>
<dbReference type="Proteomes" id="UP000236291">
    <property type="component" value="Unassembled WGS sequence"/>
</dbReference>
<evidence type="ECO:0000313" key="2">
    <source>
        <dbReference type="Proteomes" id="UP000236291"/>
    </source>
</evidence>
<name>A0A2K3M7C7_TRIPR</name>
<protein>
    <submittedName>
        <fullName evidence="1">Uncharacterized protein</fullName>
    </submittedName>
</protein>
<dbReference type="EMBL" id="ASHM01051800">
    <property type="protein sequence ID" value="PNX86663.1"/>
    <property type="molecule type" value="Genomic_DNA"/>
</dbReference>
<accession>A0A2K3M7C7</accession>